<accession>A0A195D0A8</accession>
<dbReference type="EMBL" id="KQ977012">
    <property type="protein sequence ID" value="KYN06353.1"/>
    <property type="molecule type" value="Genomic_DNA"/>
</dbReference>
<reference evidence="7 8" key="1">
    <citation type="submission" date="2016-03" db="EMBL/GenBank/DDBJ databases">
        <title>Cyphomyrmex costatus WGS genome.</title>
        <authorList>
            <person name="Nygaard S."/>
            <person name="Hu H."/>
            <person name="Boomsma J."/>
            <person name="Zhang G."/>
        </authorList>
    </citation>
    <scope>NUCLEOTIDE SEQUENCE [LARGE SCALE GENOMIC DNA]</scope>
    <source>
        <strain evidence="7">MS0001</strain>
        <tissue evidence="7">Whole body</tissue>
    </source>
</reference>
<keyword evidence="8" id="KW-1185">Reference proteome</keyword>
<dbReference type="InterPro" id="IPR015424">
    <property type="entry name" value="PyrdxlP-dep_Trfase"/>
</dbReference>
<keyword evidence="4 6" id="KW-0663">Pyridoxal phosphate</keyword>
<dbReference type="InterPro" id="IPR002129">
    <property type="entry name" value="PyrdxlP-dep_de-COase"/>
</dbReference>
<proteinExistence type="inferred from homology"/>
<sequence>MLFGVGVLDGQGSPAPNGLPRSVKLSVVVLPGRSTLDTTSMPPPPPPQPTVLAAAAAAATVACPPSYGARILGVLYTDEHTPRVCPVLRFMSTECRNKVIYPLIPSCRFEKICTAEQKAGECHSTCDRSETIVDNNFARTHSPTRLMSSENTYSLSKEHCNLKYSDILPHNVEGYPATREFLMKVVDILLDFVKSTNDRNAKILDFHHPADMMRLLDLEIPDTGLTLQQLLLDCSTTLKYQVKTGHPHFFNQLSCGLDLMSMAGEWLTATANTNMFTYEIAPVFILMEHVVLQKMRELIGWNGGDSILAPGGSISNLYAFLAARHKMFPYYKEKGLSAIGGQLVMFTSDQCHYSVKSCASVCGLGTDNCVMVPSDERGRIIPSKLEELILERKAKGHIPFFVNATAGTTVIGAFDPIPEIADICQKYNLWLHVDAAWGGGLLLSRKYRHPRLTGIERADSVTWNPHKLMGALLQCSSIHFKEDSIIECNIGAAYPPFCKFNILSIPPHAHVLECRIDPDGLALFLLRRAVNRKPCETIPETLRYRKNVIGGCLSSVLKARAVSILQGLLISCNQMSAEYLFMTDKLYDVRYDTGDKVIQCGRHNDIFKLWLQWRAKGTEGFEKHMDRLMELAEYMVRRIKQMPDKYYLILEPELVNVCFWYLPTRVRNMPHTAERIKILGEICPILKGRMMQAGTLMVGYQPDDRRPNFFRNIISSAAVTEADVDFLLAEMDRLGHDL</sequence>
<organism evidence="7 8">
    <name type="scientific">Cyphomyrmex costatus</name>
    <dbReference type="NCBI Taxonomy" id="456900"/>
    <lineage>
        <taxon>Eukaryota</taxon>
        <taxon>Metazoa</taxon>
        <taxon>Ecdysozoa</taxon>
        <taxon>Arthropoda</taxon>
        <taxon>Hexapoda</taxon>
        <taxon>Insecta</taxon>
        <taxon>Pterygota</taxon>
        <taxon>Neoptera</taxon>
        <taxon>Endopterygota</taxon>
        <taxon>Hymenoptera</taxon>
        <taxon>Apocrita</taxon>
        <taxon>Aculeata</taxon>
        <taxon>Formicoidea</taxon>
        <taxon>Formicidae</taxon>
        <taxon>Myrmicinae</taxon>
        <taxon>Cyphomyrmex</taxon>
    </lineage>
</organism>
<dbReference type="SUPFAM" id="SSF53383">
    <property type="entry name" value="PLP-dependent transferases"/>
    <property type="match status" value="2"/>
</dbReference>
<dbReference type="Pfam" id="PF00282">
    <property type="entry name" value="Pyridoxal_deC"/>
    <property type="match status" value="2"/>
</dbReference>
<gene>
    <name evidence="7" type="ORF">ALC62_02690</name>
</gene>
<dbReference type="AlphaFoldDB" id="A0A195D0A8"/>
<dbReference type="PANTHER" id="PTHR45677:SF10">
    <property type="entry name" value="GLUTAMATE DECARBOXYLASE"/>
    <property type="match status" value="1"/>
</dbReference>
<dbReference type="Proteomes" id="UP000078542">
    <property type="component" value="Unassembled WGS sequence"/>
</dbReference>
<dbReference type="STRING" id="456900.A0A195D0A8"/>
<dbReference type="InterPro" id="IPR021115">
    <property type="entry name" value="Pyridoxal-P_BS"/>
</dbReference>
<feature type="modified residue" description="N6-(pyridoxal phosphate)lysine" evidence="6">
    <location>
        <position position="467"/>
    </location>
</feature>
<dbReference type="GO" id="GO:0009449">
    <property type="term" value="P:gamma-aminobutyric acid biosynthetic process"/>
    <property type="evidence" value="ECO:0007669"/>
    <property type="project" value="TreeGrafter"/>
</dbReference>
<dbReference type="GO" id="GO:0030170">
    <property type="term" value="F:pyridoxal phosphate binding"/>
    <property type="evidence" value="ECO:0007669"/>
    <property type="project" value="InterPro"/>
</dbReference>
<evidence type="ECO:0000256" key="2">
    <source>
        <dbReference type="ARBA" id="ARBA00009533"/>
    </source>
</evidence>
<dbReference type="InterPro" id="IPR015421">
    <property type="entry name" value="PyrdxlP-dep_Trfase_major"/>
</dbReference>
<evidence type="ECO:0000313" key="7">
    <source>
        <dbReference type="EMBL" id="KYN06353.1"/>
    </source>
</evidence>
<dbReference type="PROSITE" id="PS00392">
    <property type="entry name" value="DDC_GAD_HDC_YDC"/>
    <property type="match status" value="1"/>
</dbReference>
<comment type="cofactor">
    <cofactor evidence="1 6">
        <name>pyridoxal 5'-phosphate</name>
        <dbReference type="ChEBI" id="CHEBI:597326"/>
    </cofactor>
</comment>
<name>A0A195D0A8_9HYME</name>
<dbReference type="Gene3D" id="3.40.640.10">
    <property type="entry name" value="Type I PLP-dependent aspartate aminotransferase-like (Major domain)"/>
    <property type="match status" value="1"/>
</dbReference>
<dbReference type="Gene3D" id="3.90.1150.170">
    <property type="match status" value="2"/>
</dbReference>
<evidence type="ECO:0000256" key="5">
    <source>
        <dbReference type="ARBA" id="ARBA00023239"/>
    </source>
</evidence>
<dbReference type="PANTHER" id="PTHR45677">
    <property type="entry name" value="GLUTAMATE DECARBOXYLASE-RELATED"/>
    <property type="match status" value="1"/>
</dbReference>
<dbReference type="GO" id="GO:0005737">
    <property type="term" value="C:cytoplasm"/>
    <property type="evidence" value="ECO:0007669"/>
    <property type="project" value="TreeGrafter"/>
</dbReference>
<evidence type="ECO:0000256" key="3">
    <source>
        <dbReference type="ARBA" id="ARBA00022793"/>
    </source>
</evidence>
<protein>
    <submittedName>
        <fullName evidence="7">Glutamate decarboxylase</fullName>
    </submittedName>
</protein>
<evidence type="ECO:0000256" key="4">
    <source>
        <dbReference type="ARBA" id="ARBA00022898"/>
    </source>
</evidence>
<evidence type="ECO:0000256" key="6">
    <source>
        <dbReference type="PIRSR" id="PIRSR602129-50"/>
    </source>
</evidence>
<dbReference type="GO" id="GO:0004351">
    <property type="term" value="F:glutamate decarboxylase activity"/>
    <property type="evidence" value="ECO:0007669"/>
    <property type="project" value="TreeGrafter"/>
</dbReference>
<comment type="similarity">
    <text evidence="2">Belongs to the group II decarboxylase family.</text>
</comment>
<dbReference type="CDD" id="cd06450">
    <property type="entry name" value="DOPA_deC_like"/>
    <property type="match status" value="1"/>
</dbReference>
<keyword evidence="3" id="KW-0210">Decarboxylase</keyword>
<evidence type="ECO:0000313" key="8">
    <source>
        <dbReference type="Proteomes" id="UP000078542"/>
    </source>
</evidence>
<evidence type="ECO:0000256" key="1">
    <source>
        <dbReference type="ARBA" id="ARBA00001933"/>
    </source>
</evidence>
<keyword evidence="5" id="KW-0456">Lyase</keyword>